<reference evidence="1" key="1">
    <citation type="submission" date="2021-02" db="EMBL/GenBank/DDBJ databases">
        <authorList>
            <consortium name="DOE Joint Genome Institute"/>
            <person name="Ahrendt S."/>
            <person name="Looney B.P."/>
            <person name="Miyauchi S."/>
            <person name="Morin E."/>
            <person name="Drula E."/>
            <person name="Courty P.E."/>
            <person name="Chicoki N."/>
            <person name="Fauchery L."/>
            <person name="Kohler A."/>
            <person name="Kuo A."/>
            <person name="Labutti K."/>
            <person name="Pangilinan J."/>
            <person name="Lipzen A."/>
            <person name="Riley R."/>
            <person name="Andreopoulos W."/>
            <person name="He G."/>
            <person name="Johnson J."/>
            <person name="Barry K.W."/>
            <person name="Grigoriev I.V."/>
            <person name="Nagy L."/>
            <person name="Hibbett D."/>
            <person name="Henrissat B."/>
            <person name="Matheny P.B."/>
            <person name="Labbe J."/>
            <person name="Martin F."/>
        </authorList>
    </citation>
    <scope>NUCLEOTIDE SEQUENCE</scope>
    <source>
        <strain evidence="1">FP105234-sp</strain>
    </source>
</reference>
<gene>
    <name evidence="1" type="ORF">FA95DRAFT_1357329</name>
</gene>
<dbReference type="Proteomes" id="UP000814033">
    <property type="component" value="Unassembled WGS sequence"/>
</dbReference>
<dbReference type="EMBL" id="MU276691">
    <property type="protein sequence ID" value="KAI0037849.1"/>
    <property type="molecule type" value="Genomic_DNA"/>
</dbReference>
<name>A0ACB8R170_9AGAM</name>
<keyword evidence="2" id="KW-1185">Reference proteome</keyword>
<comment type="caution">
    <text evidence="1">The sequence shown here is derived from an EMBL/GenBank/DDBJ whole genome shotgun (WGS) entry which is preliminary data.</text>
</comment>
<protein>
    <submittedName>
        <fullName evidence="1">Uncharacterized protein</fullName>
    </submittedName>
</protein>
<accession>A0ACB8R170</accession>
<reference evidence="1" key="2">
    <citation type="journal article" date="2022" name="New Phytol.">
        <title>Evolutionary transition to the ectomycorrhizal habit in the genomes of a hyperdiverse lineage of mushroom-forming fungi.</title>
        <authorList>
            <person name="Looney B."/>
            <person name="Miyauchi S."/>
            <person name="Morin E."/>
            <person name="Drula E."/>
            <person name="Courty P.E."/>
            <person name="Kohler A."/>
            <person name="Kuo A."/>
            <person name="LaButti K."/>
            <person name="Pangilinan J."/>
            <person name="Lipzen A."/>
            <person name="Riley R."/>
            <person name="Andreopoulos W."/>
            <person name="He G."/>
            <person name="Johnson J."/>
            <person name="Nolan M."/>
            <person name="Tritt A."/>
            <person name="Barry K.W."/>
            <person name="Grigoriev I.V."/>
            <person name="Nagy L.G."/>
            <person name="Hibbett D."/>
            <person name="Henrissat B."/>
            <person name="Matheny P.B."/>
            <person name="Labbe J."/>
            <person name="Martin F.M."/>
        </authorList>
    </citation>
    <scope>NUCLEOTIDE SEQUENCE</scope>
    <source>
        <strain evidence="1">FP105234-sp</strain>
    </source>
</reference>
<sequence>MLIVCAPVSPCASHVSPEVDSSSKTRHRDCVPWLPQALSTRKGRAEWMALCRGREMDAAREQAPFQSVLLVCPASTRSDHSRHSEQMTRRRANILLTSHADSQLRRPHIRHLRPGRPMRLKKVLVLPQGSVAF</sequence>
<evidence type="ECO:0000313" key="1">
    <source>
        <dbReference type="EMBL" id="KAI0037849.1"/>
    </source>
</evidence>
<organism evidence="1 2">
    <name type="scientific">Auriscalpium vulgare</name>
    <dbReference type="NCBI Taxonomy" id="40419"/>
    <lineage>
        <taxon>Eukaryota</taxon>
        <taxon>Fungi</taxon>
        <taxon>Dikarya</taxon>
        <taxon>Basidiomycota</taxon>
        <taxon>Agaricomycotina</taxon>
        <taxon>Agaricomycetes</taxon>
        <taxon>Russulales</taxon>
        <taxon>Auriscalpiaceae</taxon>
        <taxon>Auriscalpium</taxon>
    </lineage>
</organism>
<proteinExistence type="predicted"/>
<evidence type="ECO:0000313" key="2">
    <source>
        <dbReference type="Proteomes" id="UP000814033"/>
    </source>
</evidence>